<dbReference type="PROSITE" id="PS50089">
    <property type="entry name" value="ZF_RING_2"/>
    <property type="match status" value="1"/>
</dbReference>
<feature type="coiled-coil region" evidence="5">
    <location>
        <begin position="97"/>
        <end position="131"/>
    </location>
</feature>
<proteinExistence type="predicted"/>
<dbReference type="InterPro" id="IPR018957">
    <property type="entry name" value="Znf_C3HC4_RING-type"/>
</dbReference>
<feature type="domain" description="RING-type" evidence="7">
    <location>
        <begin position="153"/>
        <end position="205"/>
    </location>
</feature>
<dbReference type="InterPro" id="IPR017907">
    <property type="entry name" value="Znf_RING_CS"/>
</dbReference>
<gene>
    <name evidence="8" type="ORF">E1B28_007679</name>
</gene>
<dbReference type="GeneID" id="66076755"/>
<dbReference type="SMART" id="SM00184">
    <property type="entry name" value="RING"/>
    <property type="match status" value="1"/>
</dbReference>
<keyword evidence="3" id="KW-0862">Zinc</keyword>
<evidence type="ECO:0000256" key="4">
    <source>
        <dbReference type="PROSITE-ProRule" id="PRU00175"/>
    </source>
</evidence>
<dbReference type="InterPro" id="IPR013083">
    <property type="entry name" value="Znf_RING/FYVE/PHD"/>
</dbReference>
<dbReference type="AlphaFoldDB" id="A0A9P7S2T5"/>
<dbReference type="SUPFAM" id="SSF57850">
    <property type="entry name" value="RING/U-box"/>
    <property type="match status" value="1"/>
</dbReference>
<dbReference type="PROSITE" id="PS00518">
    <property type="entry name" value="ZF_RING_1"/>
    <property type="match status" value="1"/>
</dbReference>
<evidence type="ECO:0000313" key="9">
    <source>
        <dbReference type="Proteomes" id="UP001049176"/>
    </source>
</evidence>
<protein>
    <recommendedName>
        <fullName evidence="7">RING-type domain-containing protein</fullName>
    </recommendedName>
</protein>
<accession>A0A9P7S2T5</accession>
<sequence>MAPRTPKQSTSQSHLNTRRSSRINNRQLPSGTSSSSSGGGNKKREFPNGEIPQPKRRKLQNKAELSTKCPSDDAAASDGAVPRRSQRITPSDLIKREQALFKKEQAYKQQIQDLEARNSKLTSKMDEATLQLSRVRQSEAEAALAQLEEHFTCPLCYEIIAHPYSLNPGQCGHTFCALCILKWFFSRLHRQCGGWHESVDCPICRSLLVITPDRTPRLDVTFPFVPNRTAAAICESLIDKLAQFSSGCTMNVKREDSEGVWGSEWNIECSRKRGESKKEEDLKDDSNLPLWKHGGMLRSEWMKKDREGKKEMGYLLQHWTEMQAADFIALKSKLAV</sequence>
<dbReference type="GO" id="GO:0008270">
    <property type="term" value="F:zinc ion binding"/>
    <property type="evidence" value="ECO:0007669"/>
    <property type="project" value="UniProtKB-KW"/>
</dbReference>
<keyword evidence="1" id="KW-0479">Metal-binding</keyword>
<evidence type="ECO:0000256" key="2">
    <source>
        <dbReference type="ARBA" id="ARBA00022771"/>
    </source>
</evidence>
<evidence type="ECO:0000256" key="6">
    <source>
        <dbReference type="SAM" id="MobiDB-lite"/>
    </source>
</evidence>
<reference evidence="8" key="1">
    <citation type="journal article" date="2021" name="Genome Biol. Evol.">
        <title>The assembled and annotated genome of the fairy-ring fungus Marasmius oreades.</title>
        <authorList>
            <person name="Hiltunen M."/>
            <person name="Ament-Velasquez S.L."/>
            <person name="Johannesson H."/>
        </authorList>
    </citation>
    <scope>NUCLEOTIDE SEQUENCE</scope>
    <source>
        <strain evidence="8">03SP1</strain>
    </source>
</reference>
<evidence type="ECO:0000259" key="7">
    <source>
        <dbReference type="PROSITE" id="PS50089"/>
    </source>
</evidence>
<evidence type="ECO:0000256" key="1">
    <source>
        <dbReference type="ARBA" id="ARBA00022723"/>
    </source>
</evidence>
<keyword evidence="9" id="KW-1185">Reference proteome</keyword>
<dbReference type="EMBL" id="CM032184">
    <property type="protein sequence ID" value="KAG7094060.1"/>
    <property type="molecule type" value="Genomic_DNA"/>
</dbReference>
<comment type="caution">
    <text evidence="8">The sequence shown here is derived from an EMBL/GenBank/DDBJ whole genome shotgun (WGS) entry which is preliminary data.</text>
</comment>
<dbReference type="OrthoDB" id="6105938at2759"/>
<dbReference type="InterPro" id="IPR001841">
    <property type="entry name" value="Znf_RING"/>
</dbReference>
<feature type="region of interest" description="Disordered" evidence="6">
    <location>
        <begin position="1"/>
        <end position="91"/>
    </location>
</feature>
<dbReference type="RefSeq" id="XP_043010530.1">
    <property type="nucleotide sequence ID" value="XM_043152444.1"/>
</dbReference>
<evidence type="ECO:0000313" key="8">
    <source>
        <dbReference type="EMBL" id="KAG7094060.1"/>
    </source>
</evidence>
<feature type="compositionally biased region" description="Polar residues" evidence="6">
    <location>
        <begin position="1"/>
        <end position="15"/>
    </location>
</feature>
<name>A0A9P7S2T5_9AGAR</name>
<organism evidence="8 9">
    <name type="scientific">Marasmius oreades</name>
    <name type="common">fairy-ring Marasmius</name>
    <dbReference type="NCBI Taxonomy" id="181124"/>
    <lineage>
        <taxon>Eukaryota</taxon>
        <taxon>Fungi</taxon>
        <taxon>Dikarya</taxon>
        <taxon>Basidiomycota</taxon>
        <taxon>Agaricomycotina</taxon>
        <taxon>Agaricomycetes</taxon>
        <taxon>Agaricomycetidae</taxon>
        <taxon>Agaricales</taxon>
        <taxon>Marasmiineae</taxon>
        <taxon>Marasmiaceae</taxon>
        <taxon>Marasmius</taxon>
    </lineage>
</organism>
<dbReference type="Gene3D" id="3.30.40.10">
    <property type="entry name" value="Zinc/RING finger domain, C3HC4 (zinc finger)"/>
    <property type="match status" value="1"/>
</dbReference>
<dbReference type="KEGG" id="more:E1B28_007679"/>
<evidence type="ECO:0000256" key="5">
    <source>
        <dbReference type="SAM" id="Coils"/>
    </source>
</evidence>
<keyword evidence="5" id="KW-0175">Coiled coil</keyword>
<dbReference type="Pfam" id="PF00097">
    <property type="entry name" value="zf-C3HC4"/>
    <property type="match status" value="1"/>
</dbReference>
<evidence type="ECO:0000256" key="3">
    <source>
        <dbReference type="ARBA" id="ARBA00022833"/>
    </source>
</evidence>
<dbReference type="Proteomes" id="UP001049176">
    <property type="component" value="Chromosome 4"/>
</dbReference>
<keyword evidence="2 4" id="KW-0863">Zinc-finger</keyword>